<evidence type="ECO:0000313" key="1">
    <source>
        <dbReference type="EMBL" id="CAB5026871.1"/>
    </source>
</evidence>
<gene>
    <name evidence="1" type="ORF">UFOPK4092_01284</name>
</gene>
<organism evidence="1">
    <name type="scientific">freshwater metagenome</name>
    <dbReference type="NCBI Taxonomy" id="449393"/>
    <lineage>
        <taxon>unclassified sequences</taxon>
        <taxon>metagenomes</taxon>
        <taxon>ecological metagenomes</taxon>
    </lineage>
</organism>
<accession>A0A6J7RDX6</accession>
<dbReference type="EMBL" id="CAFBPJ010000173">
    <property type="protein sequence ID" value="CAB5026871.1"/>
    <property type="molecule type" value="Genomic_DNA"/>
</dbReference>
<sequence>MLLVAFAVTAKRQACTSPSAGTVEAGPTCDRTHSLFATVQKVQ</sequence>
<proteinExistence type="predicted"/>
<name>A0A6J7RDX6_9ZZZZ</name>
<protein>
    <submittedName>
        <fullName evidence="1">Unannotated protein</fullName>
    </submittedName>
</protein>
<reference evidence="1" key="1">
    <citation type="submission" date="2020-05" db="EMBL/GenBank/DDBJ databases">
        <authorList>
            <person name="Chiriac C."/>
            <person name="Salcher M."/>
            <person name="Ghai R."/>
            <person name="Kavagutti S V."/>
        </authorList>
    </citation>
    <scope>NUCLEOTIDE SEQUENCE</scope>
</reference>
<dbReference type="AlphaFoldDB" id="A0A6J7RDX6"/>